<dbReference type="SUPFAM" id="SSF53474">
    <property type="entry name" value="alpha/beta-Hydrolases"/>
    <property type="match status" value="1"/>
</dbReference>
<dbReference type="AlphaFoldDB" id="A0A8J3A3L8"/>
<dbReference type="Proteomes" id="UP000818603">
    <property type="component" value="Unassembled WGS sequence"/>
</dbReference>
<dbReference type="EMBL" id="VCJR02000003">
    <property type="protein sequence ID" value="NHK29007.1"/>
    <property type="molecule type" value="Genomic_DNA"/>
</dbReference>
<dbReference type="PANTHER" id="PTHR48081:SF6">
    <property type="entry name" value="PEPTIDASE S9 PROLYL OLIGOPEPTIDASE CATALYTIC DOMAIN-CONTAINING PROTEIN"/>
    <property type="match status" value="1"/>
</dbReference>
<dbReference type="InterPro" id="IPR050300">
    <property type="entry name" value="GDXG_lipolytic_enzyme"/>
</dbReference>
<dbReference type="Pfam" id="PF20434">
    <property type="entry name" value="BD-FAE"/>
    <property type="match status" value="1"/>
</dbReference>
<dbReference type="PANTHER" id="PTHR48081">
    <property type="entry name" value="AB HYDROLASE SUPERFAMILY PROTEIN C4A8.06C"/>
    <property type="match status" value="1"/>
</dbReference>
<organism evidence="3 5">
    <name type="scientific">Aquisalinus luteolus</name>
    <dbReference type="NCBI Taxonomy" id="1566827"/>
    <lineage>
        <taxon>Bacteria</taxon>
        <taxon>Pseudomonadati</taxon>
        <taxon>Pseudomonadota</taxon>
        <taxon>Alphaproteobacteria</taxon>
        <taxon>Parvularculales</taxon>
        <taxon>Parvularculaceae</taxon>
        <taxon>Aquisalinus</taxon>
    </lineage>
</organism>
<proteinExistence type="predicted"/>
<name>A0A8J3A3L8_9PROT</name>
<evidence type="ECO:0000259" key="2">
    <source>
        <dbReference type="Pfam" id="PF20434"/>
    </source>
</evidence>
<evidence type="ECO:0000313" key="3">
    <source>
        <dbReference type="EMBL" id="GGI00597.1"/>
    </source>
</evidence>
<protein>
    <submittedName>
        <fullName evidence="4">Alpha/beta hydrolase</fullName>
    </submittedName>
    <submittedName>
        <fullName evidence="3">Endo-1,4-beta-xylanase</fullName>
    </submittedName>
</protein>
<dbReference type="InterPro" id="IPR029058">
    <property type="entry name" value="AB_hydrolase_fold"/>
</dbReference>
<reference evidence="4 6" key="2">
    <citation type="submission" date="2020-02" db="EMBL/GenBank/DDBJ databases">
        <title>Genome sequence of Parvularcula flava strain NH6-79.</title>
        <authorList>
            <person name="Abdul Karim M.H."/>
            <person name="Lam M.Q."/>
            <person name="Chen S.J."/>
            <person name="Yahya A."/>
            <person name="Shahir S."/>
            <person name="Shamsir M.S."/>
            <person name="Chong C.S."/>
        </authorList>
    </citation>
    <scope>NUCLEOTIDE SEQUENCE [LARGE SCALE GENOMIC DNA]</scope>
    <source>
        <strain evidence="4 6">NH6-79</strain>
    </source>
</reference>
<dbReference type="PROSITE" id="PS51318">
    <property type="entry name" value="TAT"/>
    <property type="match status" value="1"/>
</dbReference>
<evidence type="ECO:0000313" key="4">
    <source>
        <dbReference type="EMBL" id="NHK29007.1"/>
    </source>
</evidence>
<dbReference type="Proteomes" id="UP000621856">
    <property type="component" value="Unassembled WGS sequence"/>
</dbReference>
<evidence type="ECO:0000313" key="6">
    <source>
        <dbReference type="Proteomes" id="UP000818603"/>
    </source>
</evidence>
<evidence type="ECO:0000256" key="1">
    <source>
        <dbReference type="ARBA" id="ARBA00022801"/>
    </source>
</evidence>
<keyword evidence="6" id="KW-1185">Reference proteome</keyword>
<dbReference type="Gene3D" id="3.40.50.1820">
    <property type="entry name" value="alpha/beta hydrolase"/>
    <property type="match status" value="1"/>
</dbReference>
<dbReference type="GO" id="GO:0016787">
    <property type="term" value="F:hydrolase activity"/>
    <property type="evidence" value="ECO:0007669"/>
    <property type="project" value="UniProtKB-KW"/>
</dbReference>
<feature type="domain" description="BD-FAE-like" evidence="2">
    <location>
        <begin position="112"/>
        <end position="295"/>
    </location>
</feature>
<comment type="caution">
    <text evidence="3">The sequence shown here is derived from an EMBL/GenBank/DDBJ whole genome shotgun (WGS) entry which is preliminary data.</text>
</comment>
<sequence>MSVDRRQLLGGLAVGAAGSLAGCASAVPQSATVRRPDTDDLLVDPDREPDEIIPLWPDGVPGVGEEAHQNQLVERAGPGEMPNRAYFDIAEPHLAVFRASQPDGSALMIMPGGGYARVVIDKEGYEGARWFSRRGMTVFVLFYRLPGQNGGAGWAAGADAPLQDAQRAMRIIRHRSSDFGIAPDRIAALGFSAGGHLSGSLATRFDIPVYEPVDAADAQSARPDLSGLAYPVVTMAGPHVHGGSRDNLLGPSPSPEAIETYSVEQAIRPDTPPLFVFHSSDDASVPVENALALYEGARREGVPVDLHVFPTGGHGYGFRISQKQTAAGWPGLFDQWRRRAFV</sequence>
<dbReference type="InterPro" id="IPR049492">
    <property type="entry name" value="BD-FAE-like_dom"/>
</dbReference>
<dbReference type="EMBL" id="BMGZ01000003">
    <property type="protein sequence ID" value="GGI00597.1"/>
    <property type="molecule type" value="Genomic_DNA"/>
</dbReference>
<dbReference type="InterPro" id="IPR006311">
    <property type="entry name" value="TAT_signal"/>
</dbReference>
<reference evidence="3" key="1">
    <citation type="journal article" date="2014" name="Int. J. Syst. Evol. Microbiol.">
        <title>Complete genome sequence of Corynebacterium casei LMG S-19264T (=DSM 44701T), isolated from a smear-ripened cheese.</title>
        <authorList>
            <consortium name="US DOE Joint Genome Institute (JGI-PGF)"/>
            <person name="Walter F."/>
            <person name="Albersmeier A."/>
            <person name="Kalinowski J."/>
            <person name="Ruckert C."/>
        </authorList>
    </citation>
    <scope>NUCLEOTIDE SEQUENCE</scope>
    <source>
        <strain evidence="3">CGMCC 1.14984</strain>
    </source>
</reference>
<reference evidence="3" key="3">
    <citation type="submission" date="2020-09" db="EMBL/GenBank/DDBJ databases">
        <authorList>
            <person name="Sun Q."/>
            <person name="Zhou Y."/>
        </authorList>
    </citation>
    <scope>NUCLEOTIDE SEQUENCE</scope>
    <source>
        <strain evidence="3">CGMCC 1.14984</strain>
    </source>
</reference>
<dbReference type="RefSeq" id="WP_155141618.1">
    <property type="nucleotide sequence ID" value="NZ_BMGZ01000003.1"/>
</dbReference>
<accession>A0A8J3A3L8</accession>
<evidence type="ECO:0000313" key="5">
    <source>
        <dbReference type="Proteomes" id="UP000621856"/>
    </source>
</evidence>
<dbReference type="PROSITE" id="PS51257">
    <property type="entry name" value="PROKAR_LIPOPROTEIN"/>
    <property type="match status" value="1"/>
</dbReference>
<gene>
    <name evidence="4" type="ORF">FF098_013875</name>
    <name evidence="3" type="ORF">GCM10011355_29260</name>
</gene>
<keyword evidence="1 4" id="KW-0378">Hydrolase</keyword>